<evidence type="ECO:0000313" key="1">
    <source>
        <dbReference type="EMBL" id="PST38291.1"/>
    </source>
</evidence>
<dbReference type="RefSeq" id="WP_106988560.1">
    <property type="nucleotide sequence ID" value="NZ_DBGCOW010000059.1"/>
</dbReference>
<dbReference type="Proteomes" id="UP000241201">
    <property type="component" value="Unassembled WGS sequence"/>
</dbReference>
<dbReference type="EMBL" id="PYLP01000016">
    <property type="protein sequence ID" value="PST38291.1"/>
    <property type="molecule type" value="Genomic_DNA"/>
</dbReference>
<gene>
    <name evidence="1" type="ORF">C7U55_10710</name>
</gene>
<proteinExistence type="predicted"/>
<name>A0A2T3FSR6_9FIRM</name>
<reference evidence="2" key="1">
    <citation type="submission" date="2018-03" db="EMBL/GenBank/DDBJ databases">
        <title>Lachnoclostridium SNUG30370 gen.nov., sp.nov., isolated from human faeces.</title>
        <authorList>
            <person name="Seo B."/>
            <person name="Jeon K."/>
            <person name="Ko G."/>
        </authorList>
    </citation>
    <scope>NUCLEOTIDE SEQUENCE [LARGE SCALE GENOMIC DNA]</scope>
    <source>
        <strain evidence="2">SNUG30370</strain>
    </source>
</reference>
<dbReference type="GeneID" id="77471559"/>
<dbReference type="AlphaFoldDB" id="A0A2T3FSR6"/>
<evidence type="ECO:0000313" key="2">
    <source>
        <dbReference type="Proteomes" id="UP000241201"/>
    </source>
</evidence>
<protein>
    <submittedName>
        <fullName evidence="1">Uncharacterized protein</fullName>
    </submittedName>
</protein>
<organism evidence="1 2">
    <name type="scientific">Faecalibacillus faecis</name>
    <dbReference type="NCBI Taxonomy" id="1982628"/>
    <lineage>
        <taxon>Bacteria</taxon>
        <taxon>Bacillati</taxon>
        <taxon>Bacillota</taxon>
        <taxon>Erysipelotrichia</taxon>
        <taxon>Erysipelotrichales</taxon>
        <taxon>Coprobacillaceae</taxon>
        <taxon>Faecalibacillus</taxon>
    </lineage>
</organism>
<comment type="caution">
    <text evidence="1">The sequence shown here is derived from an EMBL/GenBank/DDBJ whole genome shotgun (WGS) entry which is preliminary data.</text>
</comment>
<sequence length="145" mass="16846">MTNKTLQYLIYNQLYSAGIYELLATQAPTEILQTQMKLFQQDSLNNASYLDRYYQELNTSSYNPIVREPVDHGTFKKNVYWMLEYEGTNTRIFVDESFNGQNDASIKSLTAYISSSIDRRNTKLTNIYLNILDNEIANNKKTSPK</sequence>
<accession>A0A2T3FSR6</accession>
<keyword evidence="2" id="KW-1185">Reference proteome</keyword>